<evidence type="ECO:0000313" key="1">
    <source>
        <dbReference type="EMBL" id="RCW28495.1"/>
    </source>
</evidence>
<comment type="caution">
    <text evidence="1">The sequence shown here is derived from an EMBL/GenBank/DDBJ whole genome shotgun (WGS) entry which is preliminary data.</text>
</comment>
<dbReference type="AlphaFoldDB" id="A0A6I7HUJ5"/>
<sequence>MAAVVLNFHPGLPSSCGDDPVRSVVWEKLTIYSTRIRAVSPERRAGSHIIFTGPTALTSPRDLFIGEPLG</sequence>
<gene>
    <name evidence="1" type="ORF">DFR48_101509</name>
</gene>
<evidence type="ECO:0000313" key="2">
    <source>
        <dbReference type="Proteomes" id="UP000252582"/>
    </source>
</evidence>
<proteinExistence type="predicted"/>
<dbReference type="EMBL" id="QPIX01000001">
    <property type="protein sequence ID" value="RCW28495.1"/>
    <property type="molecule type" value="Genomic_DNA"/>
</dbReference>
<reference evidence="1 2" key="1">
    <citation type="submission" date="2018-07" db="EMBL/GenBank/DDBJ databases">
        <title>Genomic Encyclopedia of Type Strains, Phase IV (KMG-IV): sequencing the most valuable type-strain genomes for metagenomic binning, comparative biology and taxonomic classification.</title>
        <authorList>
            <person name="Goeker M."/>
        </authorList>
    </citation>
    <scope>NUCLEOTIDE SEQUENCE [LARGE SCALE GENOMIC DNA]</scope>
    <source>
        <strain evidence="1 2">DSM 25528</strain>
    </source>
</reference>
<name>A0A6I7HUJ5_9HYPH</name>
<organism evidence="1 2">
    <name type="scientific">Ciceribacter lividus</name>
    <dbReference type="NCBI Taxonomy" id="1197950"/>
    <lineage>
        <taxon>Bacteria</taxon>
        <taxon>Pseudomonadati</taxon>
        <taxon>Pseudomonadota</taxon>
        <taxon>Alphaproteobacteria</taxon>
        <taxon>Hyphomicrobiales</taxon>
        <taxon>Rhizobiaceae</taxon>
        <taxon>Ciceribacter</taxon>
    </lineage>
</organism>
<protein>
    <submittedName>
        <fullName evidence="1">Uncharacterized protein</fullName>
    </submittedName>
</protein>
<dbReference type="Proteomes" id="UP000252582">
    <property type="component" value="Unassembled WGS sequence"/>
</dbReference>
<keyword evidence="2" id="KW-1185">Reference proteome</keyword>
<accession>A0A6I7HUJ5</accession>